<name>X4ZSP4_9BACL</name>
<dbReference type="OrthoDB" id="2525702at2"/>
<evidence type="ECO:0000313" key="1">
    <source>
        <dbReference type="EMBL" id="AHV95433.1"/>
    </source>
</evidence>
<sequence>MTRPYVNVSSENKIKEYMNVFESFSRRLESLEGVIGITLNGGLSRGYGDELSEIDLVIYLDSKNFDRWNAGQCPIPVGIAKIEGYLYDIKLVNMDVEKRKKWEPVALWDLSYARILYDPYGEVHALIKDKLEEKPSPLGAEGSLFSCWWYFRLAGDIWIHRGDVAQGHYLLNIAVTKLLETLFVANGEYIPHEKWIVHFSRTLSWTPEQWETRLFEAMSTGDFSLESLVTRQSAIEKLWEEVDRYIVHKECPDLKVKLMQKYFYEMIACLLREEKLCLEEWEQKAGLSLLSTQPFCNFVTIEDGQILVDWNKALSIRPEEVYDWHYSVLEQVLADMQE</sequence>
<evidence type="ECO:0008006" key="3">
    <source>
        <dbReference type="Google" id="ProtNLM"/>
    </source>
</evidence>
<dbReference type="HOGENOM" id="CLU_820950_0_0_9"/>
<dbReference type="AlphaFoldDB" id="X4ZSP4"/>
<keyword evidence="2" id="KW-1185">Reference proteome</keyword>
<dbReference type="KEGG" id="psab:PSAB_02485"/>
<dbReference type="SUPFAM" id="SSF81301">
    <property type="entry name" value="Nucleotidyltransferase"/>
    <property type="match status" value="1"/>
</dbReference>
<accession>X4ZSP4</accession>
<gene>
    <name evidence="1" type="ORF">PSAB_02485</name>
</gene>
<dbReference type="EMBL" id="CP004078">
    <property type="protein sequence ID" value="AHV95433.1"/>
    <property type="molecule type" value="Genomic_DNA"/>
</dbReference>
<organism evidence="1 2">
    <name type="scientific">Paenibacillus sabinae T27</name>
    <dbReference type="NCBI Taxonomy" id="1268072"/>
    <lineage>
        <taxon>Bacteria</taxon>
        <taxon>Bacillati</taxon>
        <taxon>Bacillota</taxon>
        <taxon>Bacilli</taxon>
        <taxon>Bacillales</taxon>
        <taxon>Paenibacillaceae</taxon>
        <taxon>Paenibacillus</taxon>
    </lineage>
</organism>
<dbReference type="Proteomes" id="UP000019772">
    <property type="component" value="Chromosome"/>
</dbReference>
<protein>
    <recommendedName>
        <fullName evidence="3">DUF4037 domain-containing protein</fullName>
    </recommendedName>
</protein>
<dbReference type="InterPro" id="IPR043519">
    <property type="entry name" value="NT_sf"/>
</dbReference>
<proteinExistence type="predicted"/>
<evidence type="ECO:0000313" key="2">
    <source>
        <dbReference type="Proteomes" id="UP000019772"/>
    </source>
</evidence>
<dbReference type="PATRIC" id="fig|1268072.3.peg.523"/>
<dbReference type="RefSeq" id="WP_025333028.1">
    <property type="nucleotide sequence ID" value="NZ_CP004078.1"/>
</dbReference>
<reference evidence="1 2" key="1">
    <citation type="journal article" date="2014" name="PLoS Genet.">
        <title>Comparative Genomic Analysis of N2-Fixing and Non-N2-Fixing Paenibacillus spp.: Organization, Evolution and Expression of the Nitrogen Fixation Genes.</title>
        <authorList>
            <person name="Xie J.B."/>
            <person name="Du Z."/>
            <person name="Bai L."/>
            <person name="Tian C."/>
            <person name="Zhang Y."/>
            <person name="Xie J.Y."/>
            <person name="Wang T."/>
            <person name="Liu X."/>
            <person name="Chen X."/>
            <person name="Cheng Q."/>
            <person name="Chen S."/>
            <person name="Li J."/>
        </authorList>
    </citation>
    <scope>NUCLEOTIDE SEQUENCE [LARGE SCALE GENOMIC DNA]</scope>
    <source>
        <strain evidence="1 2">T27</strain>
    </source>
</reference>
<dbReference type="eggNOG" id="ENOG502Z8GD">
    <property type="taxonomic scope" value="Bacteria"/>
</dbReference>